<reference evidence="3" key="1">
    <citation type="submission" date="2013-03" db="EMBL/GenBank/DDBJ databases">
        <title>The Genome Sequence of Anopheles christyi ACHKN1017.</title>
        <authorList>
            <consortium name="The Broad Institute Genomics Platform"/>
            <person name="Neafsey D.E."/>
            <person name="Besansky N."/>
            <person name="Walker B."/>
            <person name="Young S.K."/>
            <person name="Zeng Q."/>
            <person name="Gargeya S."/>
            <person name="Fitzgerald M."/>
            <person name="Haas B."/>
            <person name="Abouelleil A."/>
            <person name="Allen A.W."/>
            <person name="Alvarado L."/>
            <person name="Arachchi H.M."/>
            <person name="Berlin A.M."/>
            <person name="Chapman S.B."/>
            <person name="Gainer-Dewar J."/>
            <person name="Goldberg J."/>
            <person name="Griggs A."/>
            <person name="Gujja S."/>
            <person name="Hansen M."/>
            <person name="Howarth C."/>
            <person name="Imamovic A."/>
            <person name="Ireland A."/>
            <person name="Larimer J."/>
            <person name="McCowan C."/>
            <person name="Murphy C."/>
            <person name="Pearson M."/>
            <person name="Poon T.W."/>
            <person name="Priest M."/>
            <person name="Roberts A."/>
            <person name="Saif S."/>
            <person name="Shea T."/>
            <person name="Sisk P."/>
            <person name="Sykes S."/>
            <person name="Wortman J."/>
            <person name="Nusbaum C."/>
            <person name="Birren B."/>
        </authorList>
    </citation>
    <scope>NUCLEOTIDE SEQUENCE [LARGE SCALE GENOMIC DNA]</scope>
    <source>
        <strain evidence="3">ACHKN1017</strain>
    </source>
</reference>
<dbReference type="AlphaFoldDB" id="A0A182JUN2"/>
<evidence type="ECO:0000313" key="2">
    <source>
        <dbReference type="EnsemblMetazoa" id="ACHR002214-PA"/>
    </source>
</evidence>
<reference evidence="2" key="2">
    <citation type="submission" date="2020-05" db="UniProtKB">
        <authorList>
            <consortium name="EnsemblMetazoa"/>
        </authorList>
    </citation>
    <scope>IDENTIFICATION</scope>
    <source>
        <strain evidence="2">ACHKN1017</strain>
    </source>
</reference>
<feature type="transmembrane region" description="Helical" evidence="1">
    <location>
        <begin position="163"/>
        <end position="183"/>
    </location>
</feature>
<keyword evidence="3" id="KW-1185">Reference proteome</keyword>
<proteinExistence type="predicted"/>
<dbReference type="STRING" id="43041.A0A182JUN2"/>
<organism evidence="2 3">
    <name type="scientific">Anopheles christyi</name>
    <dbReference type="NCBI Taxonomy" id="43041"/>
    <lineage>
        <taxon>Eukaryota</taxon>
        <taxon>Metazoa</taxon>
        <taxon>Ecdysozoa</taxon>
        <taxon>Arthropoda</taxon>
        <taxon>Hexapoda</taxon>
        <taxon>Insecta</taxon>
        <taxon>Pterygota</taxon>
        <taxon>Neoptera</taxon>
        <taxon>Endopterygota</taxon>
        <taxon>Diptera</taxon>
        <taxon>Nematocera</taxon>
        <taxon>Culicoidea</taxon>
        <taxon>Culicidae</taxon>
        <taxon>Anophelinae</taxon>
        <taxon>Anopheles</taxon>
    </lineage>
</organism>
<evidence type="ECO:0000313" key="3">
    <source>
        <dbReference type="Proteomes" id="UP000075881"/>
    </source>
</evidence>
<dbReference type="Proteomes" id="UP000075881">
    <property type="component" value="Unassembled WGS sequence"/>
</dbReference>
<evidence type="ECO:0000256" key="1">
    <source>
        <dbReference type="SAM" id="Phobius"/>
    </source>
</evidence>
<sequence>MTPKPEESIPVVHVGDDRELSEPSLNNSASLSNLSANLKLNAFINNGFVSDCAQAEKLAGKDYDDSEKDDLRKGTKNTNQHGVVMMATNGGAAVAEKPVVDFDDLLPHVGEFGRYQKILFLLMIPFAFFVAFVYFSQIFITLVPEEHWCYVPELQHLSVEESIAIIIGWLCFDGTTVFNVLFIRTHCCIKFHTKTGRVPCSAMGRHVVTESQHTNT</sequence>
<dbReference type="EnsemblMetazoa" id="ACHR002214-RA">
    <property type="protein sequence ID" value="ACHR002214-PA"/>
    <property type="gene ID" value="ACHR002214"/>
</dbReference>
<feature type="transmembrane region" description="Helical" evidence="1">
    <location>
        <begin position="118"/>
        <end position="143"/>
    </location>
</feature>
<name>A0A182JUN2_9DIPT</name>
<keyword evidence="1" id="KW-0472">Membrane</keyword>
<dbReference type="VEuPathDB" id="VectorBase:ACHR002214"/>
<keyword evidence="1" id="KW-0812">Transmembrane</keyword>
<protein>
    <submittedName>
        <fullName evidence="2">Uncharacterized protein</fullName>
    </submittedName>
</protein>
<keyword evidence="1" id="KW-1133">Transmembrane helix</keyword>
<accession>A0A182JUN2</accession>